<dbReference type="CDD" id="cd05254">
    <property type="entry name" value="dTDP_HR_like_SDR_e"/>
    <property type="match status" value="1"/>
</dbReference>
<proteinExistence type="inferred from homology"/>
<name>A0ABS9KR03_9BACT</name>
<reference evidence="8" key="1">
    <citation type="submission" date="2022-01" db="EMBL/GenBank/DDBJ databases">
        <authorList>
            <person name="Jo J.-H."/>
            <person name="Im W.-T."/>
        </authorList>
    </citation>
    <scope>NUCLEOTIDE SEQUENCE</scope>
    <source>
        <strain evidence="8">NA20</strain>
    </source>
</reference>
<feature type="domain" description="RmlD-like substrate binding" evidence="7">
    <location>
        <begin position="1"/>
        <end position="294"/>
    </location>
</feature>
<gene>
    <name evidence="8" type="ORF">LZZ85_10715</name>
</gene>
<accession>A0ABS9KR03</accession>
<dbReference type="PANTHER" id="PTHR10491">
    <property type="entry name" value="DTDP-4-DEHYDRORHAMNOSE REDUCTASE"/>
    <property type="match status" value="1"/>
</dbReference>
<comment type="pathway">
    <text evidence="1 6">Carbohydrate biosynthesis; dTDP-L-rhamnose biosynthesis.</text>
</comment>
<keyword evidence="6" id="KW-0560">Oxidoreductase</keyword>
<dbReference type="EMBL" id="JAKLTR010000006">
    <property type="protein sequence ID" value="MCG2614757.1"/>
    <property type="molecule type" value="Genomic_DNA"/>
</dbReference>
<evidence type="ECO:0000313" key="9">
    <source>
        <dbReference type="Proteomes" id="UP001165367"/>
    </source>
</evidence>
<keyword evidence="6" id="KW-0521">NADP</keyword>
<evidence type="ECO:0000256" key="2">
    <source>
        <dbReference type="ARBA" id="ARBA00010944"/>
    </source>
</evidence>
<dbReference type="Proteomes" id="UP001165367">
    <property type="component" value="Unassembled WGS sequence"/>
</dbReference>
<dbReference type="Pfam" id="PF04321">
    <property type="entry name" value="RmlD_sub_bind"/>
    <property type="match status" value="1"/>
</dbReference>
<comment type="similarity">
    <text evidence="2 6">Belongs to the dTDP-4-dehydrorhamnose reductase family.</text>
</comment>
<protein>
    <recommendedName>
        <fullName evidence="4 6">dTDP-4-dehydrorhamnose reductase</fullName>
        <ecNumber evidence="3 6">1.1.1.133</ecNumber>
    </recommendedName>
</protein>
<evidence type="ECO:0000256" key="3">
    <source>
        <dbReference type="ARBA" id="ARBA00012929"/>
    </source>
</evidence>
<comment type="caution">
    <text evidence="8">The sequence shown here is derived from an EMBL/GenBank/DDBJ whole genome shotgun (WGS) entry which is preliminary data.</text>
</comment>
<dbReference type="EC" id="1.1.1.133" evidence="3 6"/>
<evidence type="ECO:0000259" key="7">
    <source>
        <dbReference type="Pfam" id="PF04321"/>
    </source>
</evidence>
<evidence type="ECO:0000256" key="1">
    <source>
        <dbReference type="ARBA" id="ARBA00004781"/>
    </source>
</evidence>
<evidence type="ECO:0000256" key="4">
    <source>
        <dbReference type="ARBA" id="ARBA00017099"/>
    </source>
</evidence>
<dbReference type="InterPro" id="IPR005913">
    <property type="entry name" value="dTDP_dehydrorham_reduct"/>
</dbReference>
<keyword evidence="9" id="KW-1185">Reference proteome</keyword>
<dbReference type="InterPro" id="IPR029903">
    <property type="entry name" value="RmlD-like-bd"/>
</dbReference>
<dbReference type="PANTHER" id="PTHR10491:SF4">
    <property type="entry name" value="METHIONINE ADENOSYLTRANSFERASE 2 SUBUNIT BETA"/>
    <property type="match status" value="1"/>
</dbReference>
<sequence>MKILITGANGFVGYYLVKELLTTGHFIIATGKSESRLDFTANNFSYEPMDFTDPFSVHDVFEKHQPEVVIHAGAMGKPDEVESEQWQAYLVNVEGSVTLLTNAEECNSFFIYISTDFVFSGKKGEYTEEDTAEPVNYYGKTKLEAEDSVKEYEGDWAIVRTVLVYGQPASGRSNILTIVKDKLEKGETYNVVDDQWRTPTYVEDLAKGIRLIADRRAKGIFHLAGKDKLTPFQMAKETAAYLGLDAGLIRRVTAADFTQPAIRPVNTTFVIDKAKAELGYEPVSFREGLQKMFSR</sequence>
<comment type="function">
    <text evidence="6">Catalyzes the reduction of dTDP-6-deoxy-L-lyxo-4-hexulose to yield dTDP-L-rhamnose.</text>
</comment>
<dbReference type="Gene3D" id="3.40.50.720">
    <property type="entry name" value="NAD(P)-binding Rossmann-like Domain"/>
    <property type="match status" value="1"/>
</dbReference>
<comment type="catalytic activity">
    <reaction evidence="5">
        <text>dTDP-beta-L-rhamnose + NADP(+) = dTDP-4-dehydro-beta-L-rhamnose + NADPH + H(+)</text>
        <dbReference type="Rhea" id="RHEA:21796"/>
        <dbReference type="ChEBI" id="CHEBI:15378"/>
        <dbReference type="ChEBI" id="CHEBI:57510"/>
        <dbReference type="ChEBI" id="CHEBI:57783"/>
        <dbReference type="ChEBI" id="CHEBI:58349"/>
        <dbReference type="ChEBI" id="CHEBI:62830"/>
        <dbReference type="EC" id="1.1.1.133"/>
    </reaction>
</comment>
<evidence type="ECO:0000313" key="8">
    <source>
        <dbReference type="EMBL" id="MCG2614757.1"/>
    </source>
</evidence>
<dbReference type="InterPro" id="IPR036291">
    <property type="entry name" value="NAD(P)-bd_dom_sf"/>
</dbReference>
<dbReference type="RefSeq" id="WP_237871485.1">
    <property type="nucleotide sequence ID" value="NZ_JAKLTR010000006.1"/>
</dbReference>
<organism evidence="8 9">
    <name type="scientific">Terrimonas ginsenosidimutans</name>
    <dbReference type="NCBI Taxonomy" id="2908004"/>
    <lineage>
        <taxon>Bacteria</taxon>
        <taxon>Pseudomonadati</taxon>
        <taxon>Bacteroidota</taxon>
        <taxon>Chitinophagia</taxon>
        <taxon>Chitinophagales</taxon>
        <taxon>Chitinophagaceae</taxon>
        <taxon>Terrimonas</taxon>
    </lineage>
</organism>
<evidence type="ECO:0000256" key="5">
    <source>
        <dbReference type="ARBA" id="ARBA00048200"/>
    </source>
</evidence>
<dbReference type="SUPFAM" id="SSF51735">
    <property type="entry name" value="NAD(P)-binding Rossmann-fold domains"/>
    <property type="match status" value="1"/>
</dbReference>
<evidence type="ECO:0000256" key="6">
    <source>
        <dbReference type="RuleBase" id="RU364082"/>
    </source>
</evidence>